<dbReference type="Gene3D" id="3.80.10.10">
    <property type="entry name" value="Ribonuclease Inhibitor"/>
    <property type="match status" value="1"/>
</dbReference>
<evidence type="ECO:0000313" key="1">
    <source>
        <dbReference type="EMBL" id="CAK8682453.1"/>
    </source>
</evidence>
<keyword evidence="2" id="KW-1185">Reference proteome</keyword>
<protein>
    <submittedName>
        <fullName evidence="1">Uncharacterized protein</fullName>
    </submittedName>
</protein>
<comment type="caution">
    <text evidence="1">The sequence shown here is derived from an EMBL/GenBank/DDBJ whole genome shotgun (WGS) entry which is preliminary data.</text>
</comment>
<organism evidence="1 2">
    <name type="scientific">Clavelina lepadiformis</name>
    <name type="common">Light-bulb sea squirt</name>
    <name type="synonym">Ascidia lepadiformis</name>
    <dbReference type="NCBI Taxonomy" id="159417"/>
    <lineage>
        <taxon>Eukaryota</taxon>
        <taxon>Metazoa</taxon>
        <taxon>Chordata</taxon>
        <taxon>Tunicata</taxon>
        <taxon>Ascidiacea</taxon>
        <taxon>Aplousobranchia</taxon>
        <taxon>Clavelinidae</taxon>
        <taxon>Clavelina</taxon>
    </lineage>
</organism>
<accession>A0ABP0FT12</accession>
<name>A0ABP0FT12_CLALP</name>
<dbReference type="Proteomes" id="UP001642483">
    <property type="component" value="Unassembled WGS sequence"/>
</dbReference>
<dbReference type="EMBL" id="CAWYQH010000090">
    <property type="protein sequence ID" value="CAK8682453.1"/>
    <property type="molecule type" value="Genomic_DNA"/>
</dbReference>
<reference evidence="1 2" key="1">
    <citation type="submission" date="2024-02" db="EMBL/GenBank/DDBJ databases">
        <authorList>
            <person name="Daric V."/>
            <person name="Darras S."/>
        </authorList>
    </citation>
    <scope>NUCLEOTIDE SEQUENCE [LARGE SCALE GENOMIC DNA]</scope>
</reference>
<evidence type="ECO:0000313" key="2">
    <source>
        <dbReference type="Proteomes" id="UP001642483"/>
    </source>
</evidence>
<gene>
    <name evidence="1" type="ORF">CVLEPA_LOCUS13113</name>
</gene>
<dbReference type="InterPro" id="IPR032675">
    <property type="entry name" value="LRR_dom_sf"/>
</dbReference>
<dbReference type="SUPFAM" id="SSF52047">
    <property type="entry name" value="RNI-like"/>
    <property type="match status" value="1"/>
</dbReference>
<sequence length="212" mass="24035">MASNMSVGDWLRYSDIAEKRRIWIEALKSQLVQFEKLTNWSEDNKRRYISLLCELNESSDMAIFNMASLRFPRELDLLDLNLSSSEAAIFCNILSKQQNELEKLYLIGCFPPGDVERLISAISDMPGKVKVLNIGGNIIKDIPGPEFFAKIRQSLDMAYCFEDDSHSFSANSSERQKIQLALDQLHDSRLRVLVGCDDKGNDVILTPPVLLS</sequence>
<proteinExistence type="predicted"/>